<dbReference type="Proteomes" id="UP000193560">
    <property type="component" value="Unassembled WGS sequence"/>
</dbReference>
<evidence type="ECO:0000313" key="3">
    <source>
        <dbReference type="Proteomes" id="UP000193560"/>
    </source>
</evidence>
<feature type="region of interest" description="Disordered" evidence="1">
    <location>
        <begin position="160"/>
        <end position="181"/>
    </location>
</feature>
<reference evidence="2 3" key="1">
    <citation type="submission" date="2016-07" db="EMBL/GenBank/DDBJ databases">
        <title>Pervasive Adenine N6-methylation of Active Genes in Fungi.</title>
        <authorList>
            <consortium name="DOE Joint Genome Institute"/>
            <person name="Mondo S.J."/>
            <person name="Dannebaum R.O."/>
            <person name="Kuo R.C."/>
            <person name="Labutti K."/>
            <person name="Haridas S."/>
            <person name="Kuo A."/>
            <person name="Salamov A."/>
            <person name="Ahrendt S.R."/>
            <person name="Lipzen A."/>
            <person name="Sullivan W."/>
            <person name="Andreopoulos W.B."/>
            <person name="Clum A."/>
            <person name="Lindquist E."/>
            <person name="Daum C."/>
            <person name="Ramamoorthy G.K."/>
            <person name="Gryganskyi A."/>
            <person name="Culley D."/>
            <person name="Magnuson J.K."/>
            <person name="James T.Y."/>
            <person name="O'Malley M.A."/>
            <person name="Stajich J.E."/>
            <person name="Spatafora J.W."/>
            <person name="Visel A."/>
            <person name="Grigoriev I.V."/>
        </authorList>
    </citation>
    <scope>NUCLEOTIDE SEQUENCE [LARGE SCALE GENOMIC DNA]</scope>
    <source>
        <strain evidence="2 3">NRRL 1336</strain>
    </source>
</reference>
<evidence type="ECO:0000256" key="1">
    <source>
        <dbReference type="SAM" id="MobiDB-lite"/>
    </source>
</evidence>
<name>A0A1X2IQF4_9FUNG</name>
<feature type="region of interest" description="Disordered" evidence="1">
    <location>
        <begin position="77"/>
        <end position="138"/>
    </location>
</feature>
<gene>
    <name evidence="2" type="ORF">BCR42DRAFT_408922</name>
</gene>
<dbReference type="EMBL" id="MCGE01000006">
    <property type="protein sequence ID" value="ORZ20509.1"/>
    <property type="molecule type" value="Genomic_DNA"/>
</dbReference>
<dbReference type="STRING" id="90262.A0A1X2IQF4"/>
<accession>A0A1X2IQF4</accession>
<feature type="region of interest" description="Disordered" evidence="1">
    <location>
        <begin position="14"/>
        <end position="58"/>
    </location>
</feature>
<dbReference type="OrthoDB" id="5560686at2759"/>
<organism evidence="2 3">
    <name type="scientific">Absidia repens</name>
    <dbReference type="NCBI Taxonomy" id="90262"/>
    <lineage>
        <taxon>Eukaryota</taxon>
        <taxon>Fungi</taxon>
        <taxon>Fungi incertae sedis</taxon>
        <taxon>Mucoromycota</taxon>
        <taxon>Mucoromycotina</taxon>
        <taxon>Mucoromycetes</taxon>
        <taxon>Mucorales</taxon>
        <taxon>Cunninghamellaceae</taxon>
        <taxon>Absidia</taxon>
    </lineage>
</organism>
<dbReference type="InterPro" id="IPR046341">
    <property type="entry name" value="SET_dom_sf"/>
</dbReference>
<dbReference type="AlphaFoldDB" id="A0A1X2IQF4"/>
<keyword evidence="3" id="KW-1185">Reference proteome</keyword>
<feature type="compositionally biased region" description="Polar residues" evidence="1">
    <location>
        <begin position="30"/>
        <end position="54"/>
    </location>
</feature>
<proteinExistence type="predicted"/>
<feature type="region of interest" description="Disordered" evidence="1">
    <location>
        <begin position="427"/>
        <end position="447"/>
    </location>
</feature>
<evidence type="ECO:0000313" key="2">
    <source>
        <dbReference type="EMBL" id="ORZ20509.1"/>
    </source>
</evidence>
<dbReference type="SUPFAM" id="SSF82199">
    <property type="entry name" value="SET domain"/>
    <property type="match status" value="1"/>
</dbReference>
<sequence>MFAFLSYLRQIRQPAQQQEPKCSFTHGNKDSFQSDSNSNNHTKNSEELNTTSDCYPNRSKIAGAKRSLESGHMDIIDAKRKPTAASTTISELPSTLASPAPSTSPSTPAAPTQASVVPPNQQTTTTSMTPSSSTITPRIPQVTGRMDQLPSSYRSTLAMKATPGNSTVSTRHKTYKKEQPSIRTSPYWHKQRRLIFLALKNHPDHAMARADLTAAAVDLDVSISKARNLPLVFRSKTPRNSASAVLTNHDGRNFQSFRPCGSRSLHFRLAFKPANFDEAVTLYQSWMETLITQDWPLCFGNLRQLPTITSLPHQPPADIDQPTVISVKKPHRDHSSSVTSVLESSTDSWSSPPPLFTSSNTEFDHFLATRKQERQLLHLLNHDDDRNKENQDHPHLLLNTLQDQAIAVSTTVVAPVAENNTTFDTVHEDVDQNGDDDERIKQQQQRNSISETIQWTIRGDPFACHGQPDIPICWQDIVRVERKFATNENDGKGKGGDLGSGLSVFAQRRLPANTPIGLYFGTPTTEEEFDAYKENYIQAIKYCVMYDDTVLDATDDCGTPFTDPAKEHTEMYCPFHFMRRVQSPQSANVLLLRGNVYNQVICWTKQAIEQNEELTICLDRTY</sequence>
<comment type="caution">
    <text evidence="2">The sequence shown here is derived from an EMBL/GenBank/DDBJ whole genome shotgun (WGS) entry which is preliminary data.</text>
</comment>
<protein>
    <recommendedName>
        <fullName evidence="4">SET domain-containing protein</fullName>
    </recommendedName>
</protein>
<evidence type="ECO:0008006" key="4">
    <source>
        <dbReference type="Google" id="ProtNLM"/>
    </source>
</evidence>
<feature type="compositionally biased region" description="Low complexity" evidence="1">
    <location>
        <begin position="93"/>
        <end position="137"/>
    </location>
</feature>
<dbReference type="Gene3D" id="2.170.270.10">
    <property type="entry name" value="SET domain"/>
    <property type="match status" value="1"/>
</dbReference>